<dbReference type="PANTHER" id="PTHR11360">
    <property type="entry name" value="MONOCARBOXYLATE TRANSPORTER"/>
    <property type="match status" value="1"/>
</dbReference>
<dbReference type="InParanoid" id="A7S8F8"/>
<feature type="non-terminal residue" evidence="4">
    <location>
        <position position="402"/>
    </location>
</feature>
<evidence type="ECO:0000313" key="4">
    <source>
        <dbReference type="EMBL" id="EDO39975.1"/>
    </source>
</evidence>
<feature type="domain" description="Major facilitator superfamily (MFS) profile" evidence="3">
    <location>
        <begin position="5"/>
        <end position="402"/>
    </location>
</feature>
<feature type="transmembrane region" description="Helical" evidence="2">
    <location>
        <begin position="317"/>
        <end position="344"/>
    </location>
</feature>
<dbReference type="GO" id="GO:0022857">
    <property type="term" value="F:transmembrane transporter activity"/>
    <property type="evidence" value="ECO:0000318"/>
    <property type="project" value="GO_Central"/>
</dbReference>
<dbReference type="Pfam" id="PF07690">
    <property type="entry name" value="MFS_1"/>
    <property type="match status" value="1"/>
</dbReference>
<organism evidence="4 5">
    <name type="scientific">Nematostella vectensis</name>
    <name type="common">Starlet sea anemone</name>
    <dbReference type="NCBI Taxonomy" id="45351"/>
    <lineage>
        <taxon>Eukaryota</taxon>
        <taxon>Metazoa</taxon>
        <taxon>Cnidaria</taxon>
        <taxon>Anthozoa</taxon>
        <taxon>Hexacorallia</taxon>
        <taxon>Actiniaria</taxon>
        <taxon>Edwardsiidae</taxon>
        <taxon>Nematostella</taxon>
    </lineage>
</organism>
<feature type="transmembrane region" description="Helical" evidence="2">
    <location>
        <begin position="215"/>
        <end position="241"/>
    </location>
</feature>
<feature type="transmembrane region" description="Helical" evidence="2">
    <location>
        <begin position="291"/>
        <end position="311"/>
    </location>
</feature>
<dbReference type="InterPro" id="IPR050327">
    <property type="entry name" value="Proton-linked_MCT"/>
</dbReference>
<feature type="transmembrane region" description="Helical" evidence="2">
    <location>
        <begin position="177"/>
        <end position="194"/>
    </location>
</feature>
<dbReference type="PROSITE" id="PS50850">
    <property type="entry name" value="MFS"/>
    <property type="match status" value="1"/>
</dbReference>
<dbReference type="InterPro" id="IPR011701">
    <property type="entry name" value="MFS"/>
</dbReference>
<protein>
    <recommendedName>
        <fullName evidence="3">Major facilitator superfamily (MFS) profile domain-containing protein</fullName>
    </recommendedName>
</protein>
<dbReference type="EMBL" id="DS469598">
    <property type="protein sequence ID" value="EDO39975.1"/>
    <property type="molecule type" value="Genomic_DNA"/>
</dbReference>
<feature type="transmembrane region" description="Helical" evidence="2">
    <location>
        <begin position="84"/>
        <end position="102"/>
    </location>
</feature>
<comment type="subcellular location">
    <subcellularLocation>
        <location evidence="1">Membrane</location>
        <topology evidence="1">Multi-pass membrane protein</topology>
    </subcellularLocation>
</comment>
<feature type="transmembrane region" description="Helical" evidence="2">
    <location>
        <begin position="52"/>
        <end position="72"/>
    </location>
</feature>
<dbReference type="AlphaFoldDB" id="A7S8F8"/>
<dbReference type="InterPro" id="IPR020846">
    <property type="entry name" value="MFS_dom"/>
</dbReference>
<evidence type="ECO:0000256" key="2">
    <source>
        <dbReference type="SAM" id="Phobius"/>
    </source>
</evidence>
<proteinExistence type="predicted"/>
<keyword evidence="5" id="KW-1185">Reference proteome</keyword>
<dbReference type="PhylomeDB" id="A7S8F8"/>
<feature type="transmembrane region" description="Helical" evidence="2">
    <location>
        <begin position="7"/>
        <end position="32"/>
    </location>
</feature>
<keyword evidence="2" id="KW-0812">Transmembrane</keyword>
<evidence type="ECO:0000259" key="3">
    <source>
        <dbReference type="PROSITE" id="PS50850"/>
    </source>
</evidence>
<evidence type="ECO:0000256" key="1">
    <source>
        <dbReference type="ARBA" id="ARBA00004141"/>
    </source>
</evidence>
<keyword evidence="2" id="KW-1133">Transmembrane helix</keyword>
<dbReference type="CDD" id="cd17352">
    <property type="entry name" value="MFS_MCT_SLC16"/>
    <property type="match status" value="1"/>
</dbReference>
<sequence length="402" mass="43776">PEGGWGWLVCLAGFIAQFTILGIQNNTGILYTTLLTEFKGNKGDTVNPISRFLHAAWVLSIGLGMMFLFCPITSALCERVGCRVVAVVGGLLGVLGFLLSSFVKDLYILYVTFGVLWGIGSSMCYLPTLRALPYWFRRRISLTNGIVTAGSGFGTIAMGPLMQLTVTYLGWAHTTRILAGVLLLCAISALLYRVPPKSPIEMKMAEEKRHEKRPFFDFAVLKNKAFLVWSVSLGIFMMGYFVPFVHLPAYALECGIPISKSSTLVGMMSIGSTFGRLFFGKVCDHPKVNRLYIFQMAFLIIGIAHTLSTLTTSYVGFVLYMIVFGIFDGCFVVLLGVLCADIVGLDKVAEGMGVQFFFMAITCTAGPPLAGVIYDLSSSYQIAFYAAGACATLSCCLLFLVP</sequence>
<dbReference type="InterPro" id="IPR036259">
    <property type="entry name" value="MFS_trans_sf"/>
</dbReference>
<evidence type="ECO:0000313" key="5">
    <source>
        <dbReference type="Proteomes" id="UP000001593"/>
    </source>
</evidence>
<feature type="transmembrane region" description="Helical" evidence="2">
    <location>
        <begin position="108"/>
        <end position="126"/>
    </location>
</feature>
<feature type="transmembrane region" description="Helical" evidence="2">
    <location>
        <begin position="356"/>
        <end position="376"/>
    </location>
</feature>
<dbReference type="PANTHER" id="PTHR11360:SF251">
    <property type="entry name" value="MAJOR FACILITATOR SUPERFAMILY (MFS) PROFILE DOMAIN-CONTAINING PROTEIN"/>
    <property type="match status" value="1"/>
</dbReference>
<feature type="transmembrane region" description="Helical" evidence="2">
    <location>
        <begin position="146"/>
        <end position="171"/>
    </location>
</feature>
<dbReference type="OMA" id="AWCNGSI"/>
<dbReference type="HOGENOM" id="CLU_001265_59_1_1"/>
<name>A7S8F8_NEMVE</name>
<dbReference type="eggNOG" id="KOG2504">
    <property type="taxonomic scope" value="Eukaryota"/>
</dbReference>
<accession>A7S8F8</accession>
<dbReference type="Gene3D" id="1.20.1250.20">
    <property type="entry name" value="MFS general substrate transporter like domains"/>
    <property type="match status" value="1"/>
</dbReference>
<dbReference type="GO" id="GO:0005886">
    <property type="term" value="C:plasma membrane"/>
    <property type="evidence" value="ECO:0000318"/>
    <property type="project" value="GO_Central"/>
</dbReference>
<reference evidence="4 5" key="1">
    <citation type="journal article" date="2007" name="Science">
        <title>Sea anemone genome reveals ancestral eumetazoan gene repertoire and genomic organization.</title>
        <authorList>
            <person name="Putnam N.H."/>
            <person name="Srivastava M."/>
            <person name="Hellsten U."/>
            <person name="Dirks B."/>
            <person name="Chapman J."/>
            <person name="Salamov A."/>
            <person name="Terry A."/>
            <person name="Shapiro H."/>
            <person name="Lindquist E."/>
            <person name="Kapitonov V.V."/>
            <person name="Jurka J."/>
            <person name="Genikhovich G."/>
            <person name="Grigoriev I.V."/>
            <person name="Lucas S.M."/>
            <person name="Steele R.E."/>
            <person name="Finnerty J.R."/>
            <person name="Technau U."/>
            <person name="Martindale M.Q."/>
            <person name="Rokhsar D.S."/>
        </authorList>
    </citation>
    <scope>NUCLEOTIDE SEQUENCE [LARGE SCALE GENOMIC DNA]</scope>
    <source>
        <strain evidence="5">CH2 X CH6</strain>
    </source>
</reference>
<dbReference type="SUPFAM" id="SSF103473">
    <property type="entry name" value="MFS general substrate transporter"/>
    <property type="match status" value="1"/>
</dbReference>
<gene>
    <name evidence="4" type="ORF">NEMVEDRAFT_v1g22254</name>
</gene>
<feature type="non-terminal residue" evidence="4">
    <location>
        <position position="1"/>
    </location>
</feature>
<keyword evidence="2" id="KW-0472">Membrane</keyword>
<feature type="transmembrane region" description="Helical" evidence="2">
    <location>
        <begin position="261"/>
        <end position="279"/>
    </location>
</feature>
<feature type="transmembrane region" description="Helical" evidence="2">
    <location>
        <begin position="382"/>
        <end position="401"/>
    </location>
</feature>
<dbReference type="Proteomes" id="UP000001593">
    <property type="component" value="Unassembled WGS sequence"/>
</dbReference>